<evidence type="ECO:0000313" key="1">
    <source>
        <dbReference type="EMBL" id="KXT11257.1"/>
    </source>
</evidence>
<name>A0A139I933_9PEZI</name>
<proteinExistence type="predicted"/>
<sequence length="84" mass="9201">MPSGRNQHAPDLAKPAVRSAKKALLLTIHITLKNGEKQIARSMFDTGCDVSGNDDFLGACEERADVLKKIQLEIKTPSRNVEVL</sequence>
<keyword evidence="2" id="KW-1185">Reference proteome</keyword>
<dbReference type="EMBL" id="LFZO01000211">
    <property type="protein sequence ID" value="KXT11257.1"/>
    <property type="molecule type" value="Genomic_DNA"/>
</dbReference>
<gene>
    <name evidence="1" type="ORF">AC579_8393</name>
</gene>
<organism evidence="1 2">
    <name type="scientific">Pseudocercospora musae</name>
    <dbReference type="NCBI Taxonomy" id="113226"/>
    <lineage>
        <taxon>Eukaryota</taxon>
        <taxon>Fungi</taxon>
        <taxon>Dikarya</taxon>
        <taxon>Ascomycota</taxon>
        <taxon>Pezizomycotina</taxon>
        <taxon>Dothideomycetes</taxon>
        <taxon>Dothideomycetidae</taxon>
        <taxon>Mycosphaerellales</taxon>
        <taxon>Mycosphaerellaceae</taxon>
        <taxon>Pseudocercospora</taxon>
    </lineage>
</organism>
<comment type="caution">
    <text evidence="1">The sequence shown here is derived from an EMBL/GenBank/DDBJ whole genome shotgun (WGS) entry which is preliminary data.</text>
</comment>
<dbReference type="AlphaFoldDB" id="A0A139I933"/>
<reference evidence="1 2" key="1">
    <citation type="submission" date="2015-07" db="EMBL/GenBank/DDBJ databases">
        <title>Comparative genomics of the Sigatoka disease complex on banana suggests a link between parallel evolutionary changes in Pseudocercospora fijiensis and Pseudocercospora eumusae and increased virulence on the banana host.</title>
        <authorList>
            <person name="Chang T.-C."/>
            <person name="Salvucci A."/>
            <person name="Crous P.W."/>
            <person name="Stergiopoulos I."/>
        </authorList>
    </citation>
    <scope>NUCLEOTIDE SEQUENCE [LARGE SCALE GENOMIC DNA]</scope>
    <source>
        <strain evidence="1 2">CBS 116634</strain>
    </source>
</reference>
<evidence type="ECO:0000313" key="2">
    <source>
        <dbReference type="Proteomes" id="UP000073492"/>
    </source>
</evidence>
<protein>
    <submittedName>
        <fullName evidence="1">Uncharacterized protein</fullName>
    </submittedName>
</protein>
<accession>A0A139I933</accession>
<dbReference type="Proteomes" id="UP000073492">
    <property type="component" value="Unassembled WGS sequence"/>
</dbReference>